<evidence type="ECO:0000256" key="5">
    <source>
        <dbReference type="ARBA" id="ARBA00022643"/>
    </source>
</evidence>
<dbReference type="CDD" id="cd02440">
    <property type="entry name" value="AdoMet_MTases"/>
    <property type="match status" value="1"/>
</dbReference>
<feature type="transmembrane region" description="Helical" evidence="13">
    <location>
        <begin position="734"/>
        <end position="751"/>
    </location>
</feature>
<dbReference type="SUPFAM" id="SSF82114">
    <property type="entry name" value="Riboflavin kinase-like"/>
    <property type="match status" value="1"/>
</dbReference>
<feature type="transmembrane region" description="Helical" evidence="13">
    <location>
        <begin position="758"/>
        <end position="779"/>
    </location>
</feature>
<feature type="compositionally biased region" description="Low complexity" evidence="12">
    <location>
        <begin position="290"/>
        <end position="308"/>
    </location>
</feature>
<dbReference type="Pfam" id="PF01687">
    <property type="entry name" value="Flavokinase"/>
    <property type="match status" value="1"/>
</dbReference>
<feature type="transmembrane region" description="Helical" evidence="13">
    <location>
        <begin position="70"/>
        <end position="95"/>
    </location>
</feature>
<keyword evidence="16" id="KW-1185">Reference proteome</keyword>
<keyword evidence="7 13" id="KW-0812">Transmembrane</keyword>
<keyword evidence="9" id="KW-0067">ATP-binding</keyword>
<evidence type="ECO:0000256" key="3">
    <source>
        <dbReference type="ARBA" id="ARBA00012105"/>
    </source>
</evidence>
<dbReference type="OrthoDB" id="509668at2759"/>
<dbReference type="Gene3D" id="2.40.30.30">
    <property type="entry name" value="Riboflavin kinase-like"/>
    <property type="match status" value="1"/>
</dbReference>
<evidence type="ECO:0000256" key="13">
    <source>
        <dbReference type="SAM" id="Phobius"/>
    </source>
</evidence>
<dbReference type="GO" id="GO:0005524">
    <property type="term" value="F:ATP binding"/>
    <property type="evidence" value="ECO:0007669"/>
    <property type="project" value="UniProtKB-KW"/>
</dbReference>
<dbReference type="Pfam" id="PF13515">
    <property type="entry name" value="FUSC_2"/>
    <property type="match status" value="1"/>
</dbReference>
<dbReference type="InterPro" id="IPR015865">
    <property type="entry name" value="Riboflavin_kinase_bac/euk"/>
</dbReference>
<feature type="region of interest" description="Disordered" evidence="12">
    <location>
        <begin position="1641"/>
        <end position="1692"/>
    </location>
</feature>
<dbReference type="PANTHER" id="PTHR22749:SF6">
    <property type="entry name" value="RIBOFLAVIN KINASE"/>
    <property type="match status" value="1"/>
</dbReference>
<name>A0A2P6U217_CHLSO</name>
<dbReference type="EC" id="2.7.1.26" evidence="3"/>
<keyword evidence="5" id="KW-0288">FMN</keyword>
<evidence type="ECO:0000256" key="7">
    <source>
        <dbReference type="ARBA" id="ARBA00022692"/>
    </source>
</evidence>
<dbReference type="GO" id="GO:0008531">
    <property type="term" value="F:riboflavin kinase activity"/>
    <property type="evidence" value="ECO:0007669"/>
    <property type="project" value="UniProtKB-EC"/>
</dbReference>
<feature type="transmembrane region" description="Helical" evidence="13">
    <location>
        <begin position="169"/>
        <end position="186"/>
    </location>
</feature>
<keyword evidence="15" id="KW-0418">Kinase</keyword>
<feature type="region of interest" description="Disordered" evidence="12">
    <location>
        <begin position="290"/>
        <end position="329"/>
    </location>
</feature>
<feature type="region of interest" description="Disordered" evidence="12">
    <location>
        <begin position="989"/>
        <end position="1026"/>
    </location>
</feature>
<dbReference type="Gene3D" id="3.40.50.150">
    <property type="entry name" value="Vaccinia Virus protein VP39"/>
    <property type="match status" value="1"/>
</dbReference>
<feature type="transmembrane region" description="Helical" evidence="13">
    <location>
        <begin position="198"/>
        <end position="218"/>
    </location>
</feature>
<comment type="subcellular location">
    <subcellularLocation>
        <location evidence="1">Membrane</location>
        <topology evidence="1">Multi-pass membrane protein</topology>
    </subcellularLocation>
</comment>
<evidence type="ECO:0000256" key="2">
    <source>
        <dbReference type="ARBA" id="ARBA00005201"/>
    </source>
</evidence>
<keyword evidence="11 13" id="KW-0472">Membrane</keyword>
<feature type="compositionally biased region" description="Basic residues" evidence="12">
    <location>
        <begin position="1010"/>
        <end position="1021"/>
    </location>
</feature>
<evidence type="ECO:0000259" key="14">
    <source>
        <dbReference type="SMART" id="SM00904"/>
    </source>
</evidence>
<gene>
    <name evidence="15" type="ORF">C2E21_0841</name>
</gene>
<reference evidence="15 16" key="1">
    <citation type="journal article" date="2018" name="Plant J.">
        <title>Genome sequences of Chlorella sorokiniana UTEX 1602 and Micractinium conductrix SAG 241.80: implications to maltose excretion by a green alga.</title>
        <authorList>
            <person name="Arriola M.B."/>
            <person name="Velmurugan N."/>
            <person name="Zhang Y."/>
            <person name="Plunkett M.H."/>
            <person name="Hondzo H."/>
            <person name="Barney B.M."/>
        </authorList>
    </citation>
    <scope>NUCLEOTIDE SEQUENCE [LARGE SCALE GENOMIC DNA]</scope>
    <source>
        <strain evidence="16">UTEX 1602</strain>
    </source>
</reference>
<feature type="transmembrane region" description="Helical" evidence="13">
    <location>
        <begin position="39"/>
        <end position="58"/>
    </location>
</feature>
<evidence type="ECO:0000256" key="6">
    <source>
        <dbReference type="ARBA" id="ARBA00022679"/>
    </source>
</evidence>
<evidence type="ECO:0000256" key="9">
    <source>
        <dbReference type="ARBA" id="ARBA00022840"/>
    </source>
</evidence>
<evidence type="ECO:0000256" key="12">
    <source>
        <dbReference type="SAM" id="MobiDB-lite"/>
    </source>
</evidence>
<dbReference type="PANTHER" id="PTHR22749">
    <property type="entry name" value="RIBOFLAVIN KINASE/FMN ADENYLYLTRANSFERASE"/>
    <property type="match status" value="1"/>
</dbReference>
<proteinExistence type="predicted"/>
<protein>
    <recommendedName>
        <fullName evidence="3">riboflavin kinase</fullName>
        <ecNumber evidence="3">2.7.1.26</ecNumber>
    </recommendedName>
</protein>
<evidence type="ECO:0000256" key="4">
    <source>
        <dbReference type="ARBA" id="ARBA00022630"/>
    </source>
</evidence>
<dbReference type="InterPro" id="IPR049453">
    <property type="entry name" value="Memb_transporter_dom"/>
</dbReference>
<dbReference type="InterPro" id="IPR029063">
    <property type="entry name" value="SAM-dependent_MTases_sf"/>
</dbReference>
<dbReference type="EMBL" id="LHPG02000002">
    <property type="protein sequence ID" value="PRW60355.1"/>
    <property type="molecule type" value="Genomic_DNA"/>
</dbReference>
<feature type="transmembrane region" description="Helical" evidence="13">
    <location>
        <begin position="695"/>
        <end position="714"/>
    </location>
</feature>
<dbReference type="Proteomes" id="UP000239899">
    <property type="component" value="Unassembled WGS sequence"/>
</dbReference>
<evidence type="ECO:0000256" key="10">
    <source>
        <dbReference type="ARBA" id="ARBA00022989"/>
    </source>
</evidence>
<dbReference type="InterPro" id="IPR023465">
    <property type="entry name" value="Riboflavin_kinase_dom_sf"/>
</dbReference>
<dbReference type="GO" id="GO:0009231">
    <property type="term" value="P:riboflavin biosynthetic process"/>
    <property type="evidence" value="ECO:0007669"/>
    <property type="project" value="InterPro"/>
</dbReference>
<dbReference type="Pfam" id="PF13489">
    <property type="entry name" value="Methyltransf_23"/>
    <property type="match status" value="1"/>
</dbReference>
<keyword evidence="4" id="KW-0285">Flavoprotein</keyword>
<keyword evidence="10 13" id="KW-1133">Transmembrane helix</keyword>
<dbReference type="InterPro" id="IPR023468">
    <property type="entry name" value="Riboflavin_kinase"/>
</dbReference>
<feature type="region of interest" description="Disordered" evidence="12">
    <location>
        <begin position="1178"/>
        <end position="1204"/>
    </location>
</feature>
<dbReference type="UniPathway" id="UPA00276">
    <property type="reaction ID" value="UER00406"/>
</dbReference>
<feature type="compositionally biased region" description="Low complexity" evidence="12">
    <location>
        <begin position="1776"/>
        <end position="1829"/>
    </location>
</feature>
<comment type="pathway">
    <text evidence="2">Cofactor biosynthesis; FMN biosynthesis; FMN from riboflavin (ATP route): step 1/1.</text>
</comment>
<evidence type="ECO:0000313" key="16">
    <source>
        <dbReference type="Proteomes" id="UP000239899"/>
    </source>
</evidence>
<organism evidence="15 16">
    <name type="scientific">Chlorella sorokiniana</name>
    <name type="common">Freshwater green alga</name>
    <dbReference type="NCBI Taxonomy" id="3076"/>
    <lineage>
        <taxon>Eukaryota</taxon>
        <taxon>Viridiplantae</taxon>
        <taxon>Chlorophyta</taxon>
        <taxon>core chlorophytes</taxon>
        <taxon>Trebouxiophyceae</taxon>
        <taxon>Chlorellales</taxon>
        <taxon>Chlorellaceae</taxon>
        <taxon>Chlorella clade</taxon>
        <taxon>Chlorella</taxon>
    </lineage>
</organism>
<keyword evidence="8" id="KW-0547">Nucleotide-binding</keyword>
<feature type="compositionally biased region" description="Low complexity" evidence="12">
    <location>
        <begin position="1653"/>
        <end position="1692"/>
    </location>
</feature>
<evidence type="ECO:0000256" key="11">
    <source>
        <dbReference type="ARBA" id="ARBA00023136"/>
    </source>
</evidence>
<dbReference type="STRING" id="3076.A0A2P6U217"/>
<accession>A0A2P6U217</accession>
<feature type="compositionally biased region" description="Low complexity" evidence="12">
    <location>
        <begin position="1178"/>
        <end position="1189"/>
    </location>
</feature>
<feature type="domain" description="Riboflavin kinase" evidence="14">
    <location>
        <begin position="1416"/>
        <end position="1556"/>
    </location>
</feature>
<comment type="caution">
    <text evidence="15">The sequence shown here is derived from an EMBL/GenBank/DDBJ whole genome shotgun (WGS) entry which is preliminary data.</text>
</comment>
<dbReference type="GO" id="GO:0009398">
    <property type="term" value="P:FMN biosynthetic process"/>
    <property type="evidence" value="ECO:0007669"/>
    <property type="project" value="UniProtKB-UniPathway"/>
</dbReference>
<keyword evidence="6" id="KW-0808">Transferase</keyword>
<dbReference type="SMART" id="SM00904">
    <property type="entry name" value="Flavokinase"/>
    <property type="match status" value="1"/>
</dbReference>
<evidence type="ECO:0000256" key="1">
    <source>
        <dbReference type="ARBA" id="ARBA00004141"/>
    </source>
</evidence>
<evidence type="ECO:0000256" key="8">
    <source>
        <dbReference type="ARBA" id="ARBA00022741"/>
    </source>
</evidence>
<feature type="transmembrane region" description="Helical" evidence="13">
    <location>
        <begin position="785"/>
        <end position="803"/>
    </location>
</feature>
<feature type="transmembrane region" description="Helical" evidence="13">
    <location>
        <begin position="12"/>
        <end position="33"/>
    </location>
</feature>
<dbReference type="GO" id="GO:0016020">
    <property type="term" value="C:membrane"/>
    <property type="evidence" value="ECO:0007669"/>
    <property type="project" value="UniProtKB-SubCell"/>
</dbReference>
<feature type="region of interest" description="Disordered" evidence="12">
    <location>
        <begin position="1771"/>
        <end position="1834"/>
    </location>
</feature>
<evidence type="ECO:0000313" key="15">
    <source>
        <dbReference type="EMBL" id="PRW60355.1"/>
    </source>
</evidence>
<feature type="transmembrane region" description="Helical" evidence="13">
    <location>
        <begin position="230"/>
        <end position="254"/>
    </location>
</feature>
<dbReference type="SUPFAM" id="SSF53335">
    <property type="entry name" value="S-adenosyl-L-methionine-dependent methyltransferases"/>
    <property type="match status" value="1"/>
</dbReference>
<sequence>MGTRRWSLRDLLLSEAVAWAVQNSIGIFVATLFLTVAGLRFLLACCVSIFACVALLLLSPDRSAGGRIFAAAAFVGNICCGMVLGGALVSLAYLARGSGEEPFISMLPKSLQSFGSFPQQQITEVQDALASAAASNVIGRLPPELQDALNQLFDWGVKELRSLLPAYDGGFWALLIILPTIVLIPLSIGRARAKGSGVLITMMPVLLMGVVMSFGWMTQILTLRLYWRELVLGFIYAILASALCSLAGGCLVYVRSTHDEVRASGAALLREAGARISQLSSRLLDTSQPPAAKAAAQASGTSTAPPASIDASGEANGDTNAAQPTDAFGERDVQELEARLKWVLEPGSPEAAAAQAAAEARPLHAFSEVQQEAARFDRSLGLAAVEPPWPGLCSQPGADLADYEVLKREFDLLSGAIFALKAACGAGRLADLELGAGVEEDQLAEQLAELRGALAHGLGLAAAACAGAAEALDCMPALGPCYGPKLAWRPIGPATWTAQRAELGRITSQLVDTYRSKLRADGLDFGLSVDSRKGRALLFTIPTVVQLMWHAQDVEAAVAAALWVPTAPSPAAEAPGVAAAAGSNGSTPKEAATVDVEFGKPDLEAAGEAAAGAAAERASLSSAAGQKAVSAPQPKRSRLRPYLKNAVTLLALSSSLAAWATFAKGVAEAVSGMPAALSSWASFKQAMRRPHNQFAFKFWFGLALAWMAVVIFTWKAPKNFDIFNEANLFFNWQPMYFWMAACIVIQPSVQVEGSVNRAMARVVGVFLGAMLGLAAGANGRLLENPYYFTGMVVMLVFFFSLPAPIAEFRYSLCMISYTAVAVLSCTYVGCCDASTTWLSMAGKAVPTALGGVWGLLVTMLLPNFASNEILAEQASILRDSFACMKGMFAEHRSAALERRPPNLSPLLAQLEACAERITAVGARIGANTIDPKSMPLTALLLHLPPAVNLMQPALRALTGSMLAAIFSSARVDTGSALVAPYSGCTADGGAAAAQGGEGSEAGEANGSQHSSKHSGKAKSKKPSKEAALQATPYAAASDYFRVFAEDQEITAAFEAVLETHGALVEACAEDMDRGRSAADMEELRAHVGKAAAAAATARLDLQRCYSRLRPVLLQRALQLECGVGDMLALAFVHGFMMATDQVLGVVQVLQAATAQRRDNLRSWLQAWAAARGQRPARGLAATAAAEQRQSGGGGGGSSAAAPTPKQQHAALQADFFDREVKVLQDSITPEVEAKLARIAAAIPGLSAASRVLDAGAGEGALIPHLQARGVHDILAVDVSPGMLAALQQRVGAPSSLGNDACVRTWLGDVTELPSYQGPFDVAVFNAVFGNLLDQHDALVRTCFLLKPGSYLVISHPLGRPWHEGFRAEQPQLVPNELPQREALEALIRDLPLHLESLTDEDEFYMALLQVPEGYAHPAAPIWLTGSVTSGFGRGSKQLGVPTANLPPEPLAEQLAGLPDGVYFGWAQLDVDDSWPEADRQVHKMVMNIGKAPTFGDAEPKLSVEAHIMHRYSQDFYGQPLRLVALGYIRPEVRFGGLQELLGRINTDIGIARSQLDLPQWQDYAQQLAAAAPGRPAGRAGGAAPKPRHFLRPSLLATGLTEPEHVLQHCLALYRKADLAALRQYLPDSYAAALAPPEMPAAAAAGREGGNGMAGPAAAAAGGPSGSRSSSSSAPPASSPVSSPASGSSRAAQAPALPVGPWFRLRESGPLAPLAGVLDVGARRVLPGHLLRRSQVLSTLRPSPDAFQQRVALTACTGETSVFDWRLRWQPDEEGEQQQQQQQQLGSTDGQQQPAAAAEVQQQQDGAASSSNGSSGNPSGSNGSTSSDSGSRGGRWVLDSVERDASSDTPLPTTPHPKAAPEAIAKAQLAALQQGDLFNASCFSSWRGGMKGHVASRRTGLGFHLEALRSKVQQEPYSLLLHHAAAQLGTAVLPSQREMLQEVAVLAEDGASARFLWRLGIGAQGCWMVTGIFSEHDLLNTDWQQQQHI</sequence>